<feature type="transmembrane region" description="Helical" evidence="1">
    <location>
        <begin position="46"/>
        <end position="73"/>
    </location>
</feature>
<sequence length="75" mass="8792">MYILPDALFAVLSGCSFLIASSSHTFLCLNLAAVKPIIFLILRFRFFFLSFLFFLFLFFFFSFFSVLVSFCFYMS</sequence>
<dbReference type="Proteomes" id="UP000241462">
    <property type="component" value="Unassembled WGS sequence"/>
</dbReference>
<keyword evidence="3" id="KW-1185">Reference proteome</keyword>
<reference evidence="2 3" key="1">
    <citation type="journal article" date="2018" name="Mycol. Prog.">
        <title>Coniella lustricola, a new species from submerged detritus.</title>
        <authorList>
            <person name="Raudabaugh D.B."/>
            <person name="Iturriaga T."/>
            <person name="Carver A."/>
            <person name="Mondo S."/>
            <person name="Pangilinan J."/>
            <person name="Lipzen A."/>
            <person name="He G."/>
            <person name="Amirebrahimi M."/>
            <person name="Grigoriev I.V."/>
            <person name="Miller A.N."/>
        </authorList>
    </citation>
    <scope>NUCLEOTIDE SEQUENCE [LARGE SCALE GENOMIC DNA]</scope>
    <source>
        <strain evidence="2 3">B22-T-1</strain>
    </source>
</reference>
<keyword evidence="1" id="KW-1133">Transmembrane helix</keyword>
<gene>
    <name evidence="2" type="ORF">BD289DRAFT_43689</name>
</gene>
<evidence type="ECO:0000256" key="1">
    <source>
        <dbReference type="SAM" id="Phobius"/>
    </source>
</evidence>
<evidence type="ECO:0000313" key="2">
    <source>
        <dbReference type="EMBL" id="PSR81311.1"/>
    </source>
</evidence>
<keyword evidence="1" id="KW-0472">Membrane</keyword>
<evidence type="ECO:0000313" key="3">
    <source>
        <dbReference type="Proteomes" id="UP000241462"/>
    </source>
</evidence>
<accession>A0A2T3A1V4</accession>
<dbReference type="EMBL" id="KZ678506">
    <property type="protein sequence ID" value="PSR81311.1"/>
    <property type="molecule type" value="Genomic_DNA"/>
</dbReference>
<keyword evidence="1" id="KW-0812">Transmembrane</keyword>
<proteinExistence type="predicted"/>
<dbReference type="AlphaFoldDB" id="A0A2T3A1V4"/>
<name>A0A2T3A1V4_9PEZI</name>
<dbReference type="InParanoid" id="A0A2T3A1V4"/>
<organism evidence="2 3">
    <name type="scientific">Coniella lustricola</name>
    <dbReference type="NCBI Taxonomy" id="2025994"/>
    <lineage>
        <taxon>Eukaryota</taxon>
        <taxon>Fungi</taxon>
        <taxon>Dikarya</taxon>
        <taxon>Ascomycota</taxon>
        <taxon>Pezizomycotina</taxon>
        <taxon>Sordariomycetes</taxon>
        <taxon>Sordariomycetidae</taxon>
        <taxon>Diaporthales</taxon>
        <taxon>Schizoparmaceae</taxon>
        <taxon>Coniella</taxon>
    </lineage>
</organism>
<protein>
    <submittedName>
        <fullName evidence="2">Uncharacterized protein</fullName>
    </submittedName>
</protein>